<name>G5SQJ5_9BACT</name>
<accession>G5SQJ5</accession>
<protein>
    <submittedName>
        <fullName evidence="1">Uncharacterized protein</fullName>
    </submittedName>
</protein>
<dbReference type="AlphaFoldDB" id="G5SQJ5"/>
<dbReference type="EMBL" id="AFFY01000022">
    <property type="protein sequence ID" value="EHH00398.1"/>
    <property type="molecule type" value="Genomic_DNA"/>
</dbReference>
<comment type="caution">
    <text evidence="1">The sequence shown here is derived from an EMBL/GenBank/DDBJ whole genome shotgun (WGS) entry which is preliminary data.</text>
</comment>
<dbReference type="eggNOG" id="ENOG502ZUPV">
    <property type="taxonomic scope" value="Bacteria"/>
</dbReference>
<reference evidence="1 2" key="1">
    <citation type="submission" date="2011-03" db="EMBL/GenBank/DDBJ databases">
        <authorList>
            <person name="Weinstock G."/>
            <person name="Sodergren E."/>
            <person name="Clifton S."/>
            <person name="Fulton L."/>
            <person name="Fulton B."/>
            <person name="Courtney L."/>
            <person name="Fronick C."/>
            <person name="Harrison M."/>
            <person name="Strong C."/>
            <person name="Farmer C."/>
            <person name="Delahaunty K."/>
            <person name="Markovic C."/>
            <person name="Hall O."/>
            <person name="Minx P."/>
            <person name="Tomlinson C."/>
            <person name="Mitreva M."/>
            <person name="Hou S."/>
            <person name="Chen J."/>
            <person name="Wollam A."/>
            <person name="Pepin K.H."/>
            <person name="Johnson M."/>
            <person name="Bhonagiri V."/>
            <person name="Zhang X."/>
            <person name="Suruliraj S."/>
            <person name="Warren W."/>
            <person name="Chinwalla A."/>
            <person name="Mardis E.R."/>
            <person name="Wilson R.K."/>
        </authorList>
    </citation>
    <scope>NUCLEOTIDE SEQUENCE [LARGE SCALE GENOMIC DNA]</scope>
    <source>
        <strain evidence="1 2">YIT 11840</strain>
    </source>
</reference>
<dbReference type="OrthoDB" id="1028397at2"/>
<evidence type="ECO:0000313" key="1">
    <source>
        <dbReference type="EMBL" id="EHH00398.1"/>
    </source>
</evidence>
<keyword evidence="2" id="KW-1185">Reference proteome</keyword>
<gene>
    <name evidence="1" type="ORF">HMPREF9441_01635</name>
</gene>
<sequence length="80" mass="9614">MYSSSDFERLFIRYKAEAMPHGESIQNFCLKNKVPYNLFHNSLCDTSKLDAYILNRDDYYVHLHYRFKYGFMSIITIDTL</sequence>
<dbReference type="STRING" id="762968.HMPREF9441_01635"/>
<proteinExistence type="predicted"/>
<dbReference type="HOGENOM" id="CLU_2586506_0_0_10"/>
<organism evidence="1 2">
    <name type="scientific">Paraprevotella clara YIT 11840</name>
    <dbReference type="NCBI Taxonomy" id="762968"/>
    <lineage>
        <taxon>Bacteria</taxon>
        <taxon>Pseudomonadati</taxon>
        <taxon>Bacteroidota</taxon>
        <taxon>Bacteroidia</taxon>
        <taxon>Bacteroidales</taxon>
        <taxon>Prevotellaceae</taxon>
        <taxon>Paraprevotella</taxon>
    </lineage>
</organism>
<evidence type="ECO:0000313" key="2">
    <source>
        <dbReference type="Proteomes" id="UP000003598"/>
    </source>
</evidence>
<dbReference type="Proteomes" id="UP000003598">
    <property type="component" value="Unassembled WGS sequence"/>
</dbReference>